<name>A0A3A5JRH9_9HYPH</name>
<protein>
    <recommendedName>
        <fullName evidence="4">RHS repeat protein</fullName>
    </recommendedName>
</protein>
<evidence type="ECO:0000256" key="1">
    <source>
        <dbReference type="SAM" id="MobiDB-lite"/>
    </source>
</evidence>
<evidence type="ECO:0000313" key="2">
    <source>
        <dbReference type="EMBL" id="RJT16948.1"/>
    </source>
</evidence>
<sequence>YQWGEEGLSQGRVVGITDGSGRRYALRYERIAPDATAARQTGKQDASASGVRKPSLHPLLQPDDGVRLVGVDCTFNPPDPSVVPGTAPRPQPLVRYRYDGAGNLAEVLGQDGTVLRRFGYDAWHRMTEHQARQGPRHRYVYED</sequence>
<dbReference type="OrthoDB" id="7322641at2"/>
<proteinExistence type="predicted"/>
<feature type="non-terminal residue" evidence="2">
    <location>
        <position position="1"/>
    </location>
</feature>
<evidence type="ECO:0008006" key="4">
    <source>
        <dbReference type="Google" id="ProtNLM"/>
    </source>
</evidence>
<dbReference type="InterPro" id="IPR006530">
    <property type="entry name" value="YD"/>
</dbReference>
<dbReference type="Gene3D" id="2.180.10.10">
    <property type="entry name" value="RHS repeat-associated core"/>
    <property type="match status" value="1"/>
</dbReference>
<dbReference type="InterPro" id="IPR031325">
    <property type="entry name" value="RHS_repeat"/>
</dbReference>
<evidence type="ECO:0000313" key="3">
    <source>
        <dbReference type="Proteomes" id="UP000272706"/>
    </source>
</evidence>
<dbReference type="RefSeq" id="WP_147377852.1">
    <property type="nucleotide sequence ID" value="NZ_QZWZ01000220.1"/>
</dbReference>
<keyword evidence="3" id="KW-1185">Reference proteome</keyword>
<dbReference type="Pfam" id="PF05593">
    <property type="entry name" value="RHS_repeat"/>
    <property type="match status" value="1"/>
</dbReference>
<feature type="region of interest" description="Disordered" evidence="1">
    <location>
        <begin position="35"/>
        <end position="60"/>
    </location>
</feature>
<dbReference type="EMBL" id="QZWZ01000220">
    <property type="protein sequence ID" value="RJT16948.1"/>
    <property type="molecule type" value="Genomic_DNA"/>
</dbReference>
<dbReference type="NCBIfam" id="TIGR01643">
    <property type="entry name" value="YD_repeat_2x"/>
    <property type="match status" value="1"/>
</dbReference>
<dbReference type="AlphaFoldDB" id="A0A3A5JRH9"/>
<gene>
    <name evidence="2" type="ORF">D3227_40715</name>
</gene>
<accession>A0A3A5JRH9</accession>
<comment type="caution">
    <text evidence="2">The sequence shown here is derived from an EMBL/GenBank/DDBJ whole genome shotgun (WGS) entry which is preliminary data.</text>
</comment>
<dbReference type="Proteomes" id="UP000272706">
    <property type="component" value="Unassembled WGS sequence"/>
</dbReference>
<organism evidence="2 3">
    <name type="scientific">Mesorhizobium waimense</name>
    <dbReference type="NCBI Taxonomy" id="1300307"/>
    <lineage>
        <taxon>Bacteria</taxon>
        <taxon>Pseudomonadati</taxon>
        <taxon>Pseudomonadota</taxon>
        <taxon>Alphaproteobacteria</taxon>
        <taxon>Hyphomicrobiales</taxon>
        <taxon>Phyllobacteriaceae</taxon>
        <taxon>Mesorhizobium</taxon>
    </lineage>
</organism>
<reference evidence="2 3" key="1">
    <citation type="submission" date="2018-09" db="EMBL/GenBank/DDBJ databases">
        <title>Mesorhizobium carmichaelinearum sp. nov. isolated from Carmichaelinea spp. root nodules in New Zealand.</title>
        <authorList>
            <person name="De Meyer S.E."/>
        </authorList>
    </citation>
    <scope>NUCLEOTIDE SEQUENCE [LARGE SCALE GENOMIC DNA]</scope>
    <source>
        <strain evidence="2 3">ICMP19557</strain>
    </source>
</reference>
<feature type="compositionally biased region" description="Polar residues" evidence="1">
    <location>
        <begin position="38"/>
        <end position="47"/>
    </location>
</feature>
<feature type="non-terminal residue" evidence="2">
    <location>
        <position position="143"/>
    </location>
</feature>